<sequence length="63" mass="6719">MRINIDPQRCEGHALCAGIAPGVFEVGPDDLAEVVDDNPGEDSWRQIRAAANSCPTLAISLNE</sequence>
<evidence type="ECO:0000256" key="7">
    <source>
        <dbReference type="ARBA" id="ARBA00023291"/>
    </source>
</evidence>
<dbReference type="Pfam" id="PF13459">
    <property type="entry name" value="Fer4_15"/>
    <property type="match status" value="1"/>
</dbReference>
<evidence type="ECO:0000256" key="4">
    <source>
        <dbReference type="ARBA" id="ARBA00022982"/>
    </source>
</evidence>
<dbReference type="PANTHER" id="PTHR36923">
    <property type="entry name" value="FERREDOXIN"/>
    <property type="match status" value="1"/>
</dbReference>
<gene>
    <name evidence="8" type="ORF">NONO_c29820</name>
</gene>
<reference evidence="8 9" key="1">
    <citation type="journal article" date="2014" name="Appl. Environ. Microbiol.">
        <title>Insights into the Microbial Degradation of Rubber and Gutta-Percha by Analysis of the Complete Genome of Nocardia nova SH22a.</title>
        <authorList>
            <person name="Luo Q."/>
            <person name="Hiessl S."/>
            <person name="Poehlein A."/>
            <person name="Daniel R."/>
            <person name="Steinbuchel A."/>
        </authorList>
    </citation>
    <scope>NUCLEOTIDE SEQUENCE [LARGE SCALE GENOMIC DNA]</scope>
    <source>
        <strain evidence="8">SH22a</strain>
    </source>
</reference>
<keyword evidence="2" id="KW-0813">Transport</keyword>
<keyword evidence="6" id="KW-0411">Iron-sulfur</keyword>
<comment type="cofactor">
    <cofactor evidence="1">
        <name>[3Fe-4S] cluster</name>
        <dbReference type="ChEBI" id="CHEBI:21137"/>
    </cofactor>
</comment>
<evidence type="ECO:0000256" key="6">
    <source>
        <dbReference type="ARBA" id="ARBA00023014"/>
    </source>
</evidence>
<organism evidence="8 9">
    <name type="scientific">Nocardia nova SH22a</name>
    <dbReference type="NCBI Taxonomy" id="1415166"/>
    <lineage>
        <taxon>Bacteria</taxon>
        <taxon>Bacillati</taxon>
        <taxon>Actinomycetota</taxon>
        <taxon>Actinomycetes</taxon>
        <taxon>Mycobacteriales</taxon>
        <taxon>Nocardiaceae</taxon>
        <taxon>Nocardia</taxon>
    </lineage>
</organism>
<dbReference type="EMBL" id="CP006850">
    <property type="protein sequence ID" value="AHH17769.1"/>
    <property type="molecule type" value="Genomic_DNA"/>
</dbReference>
<dbReference type="SUPFAM" id="SSF54862">
    <property type="entry name" value="4Fe-4S ferredoxins"/>
    <property type="match status" value="1"/>
</dbReference>
<dbReference type="Proteomes" id="UP000019150">
    <property type="component" value="Chromosome"/>
</dbReference>
<evidence type="ECO:0000313" key="8">
    <source>
        <dbReference type="EMBL" id="AHH17769.1"/>
    </source>
</evidence>
<dbReference type="RefSeq" id="WP_025349229.1">
    <property type="nucleotide sequence ID" value="NZ_CP006850.1"/>
</dbReference>
<dbReference type="KEGG" id="nno:NONO_c29820"/>
<dbReference type="STRING" id="1415166.NONO_c29820"/>
<dbReference type="PANTHER" id="PTHR36923:SF3">
    <property type="entry name" value="FERREDOXIN"/>
    <property type="match status" value="1"/>
</dbReference>
<evidence type="ECO:0000256" key="5">
    <source>
        <dbReference type="ARBA" id="ARBA00023004"/>
    </source>
</evidence>
<proteinExistence type="predicted"/>
<evidence type="ECO:0000256" key="1">
    <source>
        <dbReference type="ARBA" id="ARBA00001927"/>
    </source>
</evidence>
<keyword evidence="4" id="KW-0249">Electron transport</keyword>
<dbReference type="GO" id="GO:0051538">
    <property type="term" value="F:3 iron, 4 sulfur cluster binding"/>
    <property type="evidence" value="ECO:0007669"/>
    <property type="project" value="UniProtKB-KW"/>
</dbReference>
<keyword evidence="7" id="KW-0003">3Fe-4S</keyword>
<protein>
    <submittedName>
        <fullName evidence="8">Putative ferredoxin</fullName>
    </submittedName>
</protein>
<dbReference type="HOGENOM" id="CLU_139698_6_1_11"/>
<accession>W5TF33</accession>
<dbReference type="GO" id="GO:0046872">
    <property type="term" value="F:metal ion binding"/>
    <property type="evidence" value="ECO:0007669"/>
    <property type="project" value="UniProtKB-KW"/>
</dbReference>
<dbReference type="AlphaFoldDB" id="W5TF33"/>
<dbReference type="Gene3D" id="3.30.70.20">
    <property type="match status" value="1"/>
</dbReference>
<keyword evidence="9" id="KW-1185">Reference proteome</keyword>
<keyword evidence="3" id="KW-0479">Metal-binding</keyword>
<name>W5TF33_9NOCA</name>
<evidence type="ECO:0000256" key="2">
    <source>
        <dbReference type="ARBA" id="ARBA00022448"/>
    </source>
</evidence>
<dbReference type="PATRIC" id="fig|1415166.3.peg.3056"/>
<evidence type="ECO:0000256" key="3">
    <source>
        <dbReference type="ARBA" id="ARBA00022723"/>
    </source>
</evidence>
<dbReference type="eggNOG" id="COG1141">
    <property type="taxonomic scope" value="Bacteria"/>
</dbReference>
<dbReference type="InterPro" id="IPR051269">
    <property type="entry name" value="Fe-S_cluster_ET"/>
</dbReference>
<evidence type="ECO:0000313" key="9">
    <source>
        <dbReference type="Proteomes" id="UP000019150"/>
    </source>
</evidence>
<dbReference type="OrthoDB" id="3215519at2"/>
<keyword evidence="5" id="KW-0408">Iron</keyword>